<reference evidence="6" key="1">
    <citation type="journal article" date="2021" name="PeerJ">
        <title>Extensive microbial diversity within the chicken gut microbiome revealed by metagenomics and culture.</title>
        <authorList>
            <person name="Gilroy R."/>
            <person name="Ravi A."/>
            <person name="Getino M."/>
            <person name="Pursley I."/>
            <person name="Horton D.L."/>
            <person name="Alikhan N.F."/>
            <person name="Baker D."/>
            <person name="Gharbi K."/>
            <person name="Hall N."/>
            <person name="Watson M."/>
            <person name="Adriaenssens E.M."/>
            <person name="Foster-Nyarko E."/>
            <person name="Jarju S."/>
            <person name="Secka A."/>
            <person name="Antonio M."/>
            <person name="Oren A."/>
            <person name="Chaudhuri R.R."/>
            <person name="La Ragione R."/>
            <person name="Hildebrand F."/>
            <person name="Pallen M.J."/>
        </authorList>
    </citation>
    <scope>NUCLEOTIDE SEQUENCE</scope>
    <source>
        <strain evidence="6">5032</strain>
    </source>
</reference>
<comment type="subunit">
    <text evidence="2">Associates exclusively with 100S ribosomes, which are dimers of 70S ribosomes.</text>
</comment>
<evidence type="ECO:0000259" key="5">
    <source>
        <dbReference type="Pfam" id="PF16321"/>
    </source>
</evidence>
<evidence type="ECO:0000313" key="7">
    <source>
        <dbReference type="Proteomes" id="UP000823821"/>
    </source>
</evidence>
<comment type="subcellular location">
    <subcellularLocation>
        <location evidence="4">Cytoplasm</location>
    </subcellularLocation>
</comment>
<keyword evidence="1 4" id="KW-0810">Translation regulation</keyword>
<gene>
    <name evidence="6" type="primary">raiA</name>
    <name evidence="4" type="synonym">hpf</name>
    <name evidence="6" type="ORF">H9784_05215</name>
</gene>
<evidence type="ECO:0000256" key="3">
    <source>
        <dbReference type="ARBA" id="ARBA00041148"/>
    </source>
</evidence>
<dbReference type="NCBIfam" id="TIGR00741">
    <property type="entry name" value="yfiA"/>
    <property type="match status" value="1"/>
</dbReference>
<name>A0A9D2KPN5_9BACT</name>
<dbReference type="HAMAP" id="MF_00839">
    <property type="entry name" value="HPF"/>
    <property type="match status" value="1"/>
</dbReference>
<dbReference type="InterPro" id="IPR034694">
    <property type="entry name" value="HPF_long/plastid"/>
</dbReference>
<dbReference type="Pfam" id="PF02482">
    <property type="entry name" value="Ribosomal_S30AE"/>
    <property type="match status" value="1"/>
</dbReference>
<dbReference type="InterPro" id="IPR038416">
    <property type="entry name" value="Ribosom_S30AE_C_sf"/>
</dbReference>
<dbReference type="Gene3D" id="3.30.505.50">
    <property type="entry name" value="Sigma 54 modulation/S30EA ribosomal protein, C-terminal domain"/>
    <property type="match status" value="1"/>
</dbReference>
<comment type="similarity">
    <text evidence="4">Belongs to the HPF/YfiA ribosome-associated protein family. Long HPF subfamily.</text>
</comment>
<sequence length="181" mass="20497">MNISFAFKNFDASDHLKKYARRRMEKLGRFFGKSSGLEVAVVLTVDKFRHRCEVTVSGEGLHINASEQTSDMYAAIDLVTDKVEAQIKKQVSRVKEQRRKARNADVDVFTYNLEAQPEEEVSADVVGTDRFAPKPMHLDEALLQLENVGGDFLVFINAESTRVNVVYRRRDSGFALIDPVL</sequence>
<comment type="function">
    <text evidence="4">Required for dimerization of active 70S ribosomes into 100S ribosomes in stationary phase; 100S ribosomes are translationally inactive and sometimes present during exponential growth.</text>
</comment>
<dbReference type="PANTHER" id="PTHR33231:SF1">
    <property type="entry name" value="30S RIBOSOMAL PROTEIN"/>
    <property type="match status" value="1"/>
</dbReference>
<accession>A0A9D2KPN5</accession>
<dbReference type="InterPro" id="IPR032528">
    <property type="entry name" value="Ribosom_S30AE_C"/>
</dbReference>
<feature type="domain" description="Sigma 54 modulation/S30EA ribosomal protein C-terminal" evidence="5">
    <location>
        <begin position="123"/>
        <end position="176"/>
    </location>
</feature>
<evidence type="ECO:0000256" key="2">
    <source>
        <dbReference type="ARBA" id="ARBA00038695"/>
    </source>
</evidence>
<comment type="caution">
    <text evidence="6">The sequence shown here is derived from an EMBL/GenBank/DDBJ whole genome shotgun (WGS) entry which is preliminary data.</text>
</comment>
<protein>
    <recommendedName>
        <fullName evidence="3 4">Ribosome hibernation promoting factor</fullName>
        <shortName evidence="4">HPF</shortName>
    </recommendedName>
</protein>
<dbReference type="Pfam" id="PF16321">
    <property type="entry name" value="Ribosom_S30AE_C"/>
    <property type="match status" value="1"/>
</dbReference>
<keyword evidence="4" id="KW-0963">Cytoplasm</keyword>
<evidence type="ECO:0000256" key="4">
    <source>
        <dbReference type="HAMAP-Rule" id="MF_00839"/>
    </source>
</evidence>
<organism evidence="6 7">
    <name type="scientific">Candidatus Desulfovibrio intestinavium</name>
    <dbReference type="NCBI Taxonomy" id="2838534"/>
    <lineage>
        <taxon>Bacteria</taxon>
        <taxon>Pseudomonadati</taxon>
        <taxon>Thermodesulfobacteriota</taxon>
        <taxon>Desulfovibrionia</taxon>
        <taxon>Desulfovibrionales</taxon>
        <taxon>Desulfovibrionaceae</taxon>
        <taxon>Desulfovibrio</taxon>
    </lineage>
</organism>
<dbReference type="Gene3D" id="3.30.160.100">
    <property type="entry name" value="Ribosome hibernation promotion factor-like"/>
    <property type="match status" value="1"/>
</dbReference>
<dbReference type="InterPro" id="IPR036567">
    <property type="entry name" value="RHF-like"/>
</dbReference>
<dbReference type="InterPro" id="IPR003489">
    <property type="entry name" value="RHF/RaiA"/>
</dbReference>
<dbReference type="InterPro" id="IPR050574">
    <property type="entry name" value="HPF/YfiA_ribosome-assoc"/>
</dbReference>
<dbReference type="EMBL" id="DWZD01000034">
    <property type="protein sequence ID" value="HJA78957.1"/>
    <property type="molecule type" value="Genomic_DNA"/>
</dbReference>
<dbReference type="GO" id="GO:0043024">
    <property type="term" value="F:ribosomal small subunit binding"/>
    <property type="evidence" value="ECO:0007669"/>
    <property type="project" value="TreeGrafter"/>
</dbReference>
<comment type="subunit">
    <text evidence="4">Interacts with 100S ribosomes.</text>
</comment>
<dbReference type="Proteomes" id="UP000823821">
    <property type="component" value="Unassembled WGS sequence"/>
</dbReference>
<dbReference type="PANTHER" id="PTHR33231">
    <property type="entry name" value="30S RIBOSOMAL PROTEIN"/>
    <property type="match status" value="1"/>
</dbReference>
<dbReference type="AlphaFoldDB" id="A0A9D2KPN5"/>
<dbReference type="GO" id="GO:0045900">
    <property type="term" value="P:negative regulation of translational elongation"/>
    <property type="evidence" value="ECO:0007669"/>
    <property type="project" value="TreeGrafter"/>
</dbReference>
<reference evidence="6" key="2">
    <citation type="submission" date="2021-04" db="EMBL/GenBank/DDBJ databases">
        <authorList>
            <person name="Gilroy R."/>
        </authorList>
    </citation>
    <scope>NUCLEOTIDE SEQUENCE</scope>
    <source>
        <strain evidence="6">5032</strain>
    </source>
</reference>
<dbReference type="CDD" id="cd00552">
    <property type="entry name" value="RaiA"/>
    <property type="match status" value="1"/>
</dbReference>
<proteinExistence type="inferred from homology"/>
<dbReference type="GO" id="GO:0022627">
    <property type="term" value="C:cytosolic small ribosomal subunit"/>
    <property type="evidence" value="ECO:0007669"/>
    <property type="project" value="TreeGrafter"/>
</dbReference>
<dbReference type="SUPFAM" id="SSF69754">
    <property type="entry name" value="Ribosome binding protein Y (YfiA homologue)"/>
    <property type="match status" value="1"/>
</dbReference>
<evidence type="ECO:0000256" key="1">
    <source>
        <dbReference type="ARBA" id="ARBA00022845"/>
    </source>
</evidence>
<evidence type="ECO:0000313" key="6">
    <source>
        <dbReference type="EMBL" id="HJA78957.1"/>
    </source>
</evidence>